<name>A0ABY4W829_9PROT</name>
<evidence type="ECO:0000313" key="2">
    <source>
        <dbReference type="EMBL" id="USG61915.1"/>
    </source>
</evidence>
<dbReference type="Gene3D" id="3.90.1300.10">
    <property type="entry name" value="Amidase signature (AS) domain"/>
    <property type="match status" value="1"/>
</dbReference>
<dbReference type="RefSeq" id="WP_251935322.1">
    <property type="nucleotide sequence ID" value="NZ_CP098747.1"/>
</dbReference>
<dbReference type="PROSITE" id="PS00571">
    <property type="entry name" value="AMIDASES"/>
    <property type="match status" value="1"/>
</dbReference>
<dbReference type="PANTHER" id="PTHR46310">
    <property type="entry name" value="AMIDASE 1"/>
    <property type="match status" value="1"/>
</dbReference>
<evidence type="ECO:0000259" key="1">
    <source>
        <dbReference type="Pfam" id="PF01425"/>
    </source>
</evidence>
<sequence>MTTSEINALTDNGDIEIQGASVGPLTDRTFVAKDLFDIAGYPTGGGNPDWARTHPIPEEHSWAVSALLAAGATFKGKTITDEISLGILGENVFYGTPLNSAAPERVPGGSSSGSAAAVAAGLADIALGTDTGGSVRVPASFCGLYGIRPTHGRLNLAGMLPQAPSSDTTGWLARETQSFADASSVMLEEDIEITRPDRLVIAVDAFGFADRDTATALGPLVGKLSRLADETVEDVLAPQGISVWGKAQRTLQMAEAWQTFKGWIDATNPGFAFNVARGLNMGSMVSETDRQWAALMKREARARLEYLLPAGTVMVLPTTPFPAPFKGLPISEQNPVRELILSLCAHGGLAGFPQVSVPGAIVDGAPVGLSIVAARNEDARLVGLACALGDTLS</sequence>
<dbReference type="SUPFAM" id="SSF75304">
    <property type="entry name" value="Amidase signature (AS) enzymes"/>
    <property type="match status" value="1"/>
</dbReference>
<dbReference type="Pfam" id="PF01425">
    <property type="entry name" value="Amidase"/>
    <property type="match status" value="1"/>
</dbReference>
<dbReference type="InterPro" id="IPR020556">
    <property type="entry name" value="Amidase_CS"/>
</dbReference>
<gene>
    <name evidence="2" type="ORF">NBZ79_02870</name>
</gene>
<proteinExistence type="predicted"/>
<dbReference type="EC" id="3.5.1.4" evidence="2"/>
<dbReference type="InterPro" id="IPR036928">
    <property type="entry name" value="AS_sf"/>
</dbReference>
<dbReference type="Proteomes" id="UP001056291">
    <property type="component" value="Chromosome"/>
</dbReference>
<protein>
    <submittedName>
        <fullName evidence="2">Amidase</fullName>
        <ecNumber evidence="2">3.5.1.4</ecNumber>
    </submittedName>
</protein>
<reference evidence="2" key="1">
    <citation type="submission" date="2022-06" db="EMBL/GenBank/DDBJ databases">
        <title>Sneathiella actinostolidae sp. nov., isolated from a sea anemonein the Western Pacific Ocean.</title>
        <authorList>
            <person name="Wei M.J."/>
        </authorList>
    </citation>
    <scope>NUCLEOTIDE SEQUENCE</scope>
    <source>
        <strain evidence="2">PHK-P5</strain>
    </source>
</reference>
<feature type="domain" description="Amidase" evidence="1">
    <location>
        <begin position="17"/>
        <end position="381"/>
    </location>
</feature>
<dbReference type="GO" id="GO:0004040">
    <property type="term" value="F:amidase activity"/>
    <property type="evidence" value="ECO:0007669"/>
    <property type="project" value="UniProtKB-EC"/>
</dbReference>
<dbReference type="EMBL" id="CP098747">
    <property type="protein sequence ID" value="USG61915.1"/>
    <property type="molecule type" value="Genomic_DNA"/>
</dbReference>
<evidence type="ECO:0000313" key="3">
    <source>
        <dbReference type="Proteomes" id="UP001056291"/>
    </source>
</evidence>
<accession>A0ABY4W829</accession>
<dbReference type="PANTHER" id="PTHR46310:SF7">
    <property type="entry name" value="AMIDASE 1"/>
    <property type="match status" value="1"/>
</dbReference>
<dbReference type="InterPro" id="IPR023631">
    <property type="entry name" value="Amidase_dom"/>
</dbReference>
<keyword evidence="3" id="KW-1185">Reference proteome</keyword>
<keyword evidence="2" id="KW-0378">Hydrolase</keyword>
<dbReference type="NCBIfam" id="NF006169">
    <property type="entry name" value="PRK08310.1"/>
    <property type="match status" value="1"/>
</dbReference>
<organism evidence="2 3">
    <name type="scientific">Sneathiella marina</name>
    <dbReference type="NCBI Taxonomy" id="2950108"/>
    <lineage>
        <taxon>Bacteria</taxon>
        <taxon>Pseudomonadati</taxon>
        <taxon>Pseudomonadota</taxon>
        <taxon>Alphaproteobacteria</taxon>
        <taxon>Sneathiellales</taxon>
        <taxon>Sneathiellaceae</taxon>
        <taxon>Sneathiella</taxon>
    </lineage>
</organism>